<dbReference type="KEGG" id="eum:ECUMN_p10067"/>
<dbReference type="EMBL" id="CU928148">
    <property type="protein sequence ID" value="CAQ87433.1"/>
    <property type="molecule type" value="Genomic_DNA"/>
</dbReference>
<accession>B7LJ15</accession>
<dbReference type="Proteomes" id="UP000007097">
    <property type="component" value="Plasmid p1ESCUM"/>
</dbReference>
<organism evidence="1 2">
    <name type="scientific">Escherichia coli O17:K52:H18 (strain UMN026 / ExPEC)</name>
    <dbReference type="NCBI Taxonomy" id="585056"/>
    <lineage>
        <taxon>Bacteria</taxon>
        <taxon>Pseudomonadati</taxon>
        <taxon>Pseudomonadota</taxon>
        <taxon>Gammaproteobacteria</taxon>
        <taxon>Enterobacterales</taxon>
        <taxon>Enterobacteriaceae</taxon>
        <taxon>Escherichia</taxon>
    </lineage>
</organism>
<protein>
    <submittedName>
        <fullName evidence="1">Uncharacterized protein</fullName>
    </submittedName>
</protein>
<evidence type="ECO:0000313" key="1">
    <source>
        <dbReference type="EMBL" id="CAQ87433.1"/>
    </source>
</evidence>
<reference evidence="2" key="1">
    <citation type="journal article" date="2009" name="PLoS Genet.">
        <title>Organised genome dynamics in the Escherichia coli species results in highly diverse adaptive paths.</title>
        <authorList>
            <person name="Touchon M."/>
            <person name="Hoede C."/>
            <person name="Tenaillon O."/>
            <person name="Barbe V."/>
            <person name="Baeriswyl S."/>
            <person name="Bidet P."/>
            <person name="Bingen E."/>
            <person name="Bonacorsi S."/>
            <person name="Bouchier C."/>
            <person name="Bouvet O."/>
            <person name="Calteau A."/>
            <person name="Chiapello H."/>
            <person name="Clermont O."/>
            <person name="Cruveiller S."/>
            <person name="Danchin A."/>
            <person name="Diard M."/>
            <person name="Dossat C."/>
            <person name="Karoui M.E."/>
            <person name="Frapy E."/>
            <person name="Garry L."/>
            <person name="Ghigo J.M."/>
            <person name="Gilles A.M."/>
            <person name="Johnson J."/>
            <person name="Le Bouguenec C."/>
            <person name="Lescat M."/>
            <person name="Mangenot S."/>
            <person name="Martinez-Jehanne V."/>
            <person name="Matic I."/>
            <person name="Nassif X."/>
            <person name="Oztas S."/>
            <person name="Petit M.A."/>
            <person name="Pichon C."/>
            <person name="Rouy Z."/>
            <person name="Ruf C.S."/>
            <person name="Schneider D."/>
            <person name="Tourret J."/>
            <person name="Vacherie B."/>
            <person name="Vallenet D."/>
            <person name="Medigue C."/>
            <person name="Rocha E.P.C."/>
            <person name="Denamur E."/>
        </authorList>
    </citation>
    <scope>NUCLEOTIDE SEQUENCE [LARGE SCALE GENOMIC DNA]</scope>
    <source>
        <strain evidence="2">UMN026 / ExPEC</strain>
        <plasmid evidence="2">Plasmid p1ESCUM</plasmid>
    </source>
</reference>
<sequence>MAGGADNVVVVRRRAQPVSEPADTGRTVPGGVDYISGQDQKWWPAAAGIAAYGSNHAGFTVWLKVIFLLNIVR</sequence>
<name>B7LJ15_ECOLU</name>
<gene>
    <name evidence="1" type="ORF">ECUMN_p10067</name>
</gene>
<dbReference type="AlphaFoldDB" id="B7LJ15"/>
<geneLocation type="plasmid" evidence="1 2">
    <name>p1ESCUM</name>
</geneLocation>
<keyword evidence="1" id="KW-0614">Plasmid</keyword>
<proteinExistence type="predicted"/>
<evidence type="ECO:0000313" key="2">
    <source>
        <dbReference type="Proteomes" id="UP000007097"/>
    </source>
</evidence>